<dbReference type="InterPro" id="IPR002637">
    <property type="entry name" value="RdgB/HAM1"/>
</dbReference>
<dbReference type="GO" id="GO:0046872">
    <property type="term" value="F:metal ion binding"/>
    <property type="evidence" value="ECO:0007669"/>
    <property type="project" value="UniProtKB-KW"/>
</dbReference>
<comment type="catalytic activity">
    <reaction evidence="8 10">
        <text>dITP + H2O = dIMP + diphosphate + H(+)</text>
        <dbReference type="Rhea" id="RHEA:28342"/>
        <dbReference type="ChEBI" id="CHEBI:15377"/>
        <dbReference type="ChEBI" id="CHEBI:15378"/>
        <dbReference type="ChEBI" id="CHEBI:33019"/>
        <dbReference type="ChEBI" id="CHEBI:61194"/>
        <dbReference type="ChEBI" id="CHEBI:61382"/>
        <dbReference type="EC" id="3.6.1.66"/>
    </reaction>
</comment>
<evidence type="ECO:0000256" key="11">
    <source>
        <dbReference type="RuleBase" id="RU003781"/>
    </source>
</evidence>
<evidence type="ECO:0000256" key="8">
    <source>
        <dbReference type="ARBA" id="ARBA00051875"/>
    </source>
</evidence>
<evidence type="ECO:0000256" key="2">
    <source>
        <dbReference type="ARBA" id="ARBA00011738"/>
    </source>
</evidence>
<evidence type="ECO:0000256" key="4">
    <source>
        <dbReference type="ARBA" id="ARBA00022741"/>
    </source>
</evidence>
<comment type="catalytic activity">
    <reaction evidence="9 10">
        <text>XTP + H2O = XMP + diphosphate + H(+)</text>
        <dbReference type="Rhea" id="RHEA:28610"/>
        <dbReference type="ChEBI" id="CHEBI:15377"/>
        <dbReference type="ChEBI" id="CHEBI:15378"/>
        <dbReference type="ChEBI" id="CHEBI:33019"/>
        <dbReference type="ChEBI" id="CHEBI:57464"/>
        <dbReference type="ChEBI" id="CHEBI:61314"/>
        <dbReference type="EC" id="3.6.1.66"/>
    </reaction>
</comment>
<dbReference type="GO" id="GO:0009117">
    <property type="term" value="P:nucleotide metabolic process"/>
    <property type="evidence" value="ECO:0007669"/>
    <property type="project" value="UniProtKB-KW"/>
</dbReference>
<evidence type="ECO:0000256" key="3">
    <source>
        <dbReference type="ARBA" id="ARBA00022723"/>
    </source>
</evidence>
<comment type="similarity">
    <text evidence="1 10 11">Belongs to the HAM1 NTPase family.</text>
</comment>
<keyword evidence="7 10" id="KW-0546">Nucleotide metabolism</keyword>
<feature type="binding site" evidence="10">
    <location>
        <position position="175"/>
    </location>
    <ligand>
        <name>substrate</name>
    </ligand>
</feature>
<dbReference type="PANTHER" id="PTHR11067:SF9">
    <property type="entry name" value="INOSINE TRIPHOSPHATE PYROPHOSPHATASE"/>
    <property type="match status" value="1"/>
</dbReference>
<dbReference type="GO" id="GO:0036220">
    <property type="term" value="F:ITP diphosphatase activity"/>
    <property type="evidence" value="ECO:0007669"/>
    <property type="project" value="UniProtKB-UniRule"/>
</dbReference>
<accession>A0A9D1TNZ5</accession>
<reference evidence="12" key="1">
    <citation type="journal article" date="2021" name="PeerJ">
        <title>Extensive microbial diversity within the chicken gut microbiome revealed by metagenomics and culture.</title>
        <authorList>
            <person name="Gilroy R."/>
            <person name="Ravi A."/>
            <person name="Getino M."/>
            <person name="Pursley I."/>
            <person name="Horton D.L."/>
            <person name="Alikhan N.F."/>
            <person name="Baker D."/>
            <person name="Gharbi K."/>
            <person name="Hall N."/>
            <person name="Watson M."/>
            <person name="Adriaenssens E.M."/>
            <person name="Foster-Nyarko E."/>
            <person name="Jarju S."/>
            <person name="Secka A."/>
            <person name="Antonio M."/>
            <person name="Oren A."/>
            <person name="Chaudhuri R.R."/>
            <person name="La Ragione R."/>
            <person name="Hildebrand F."/>
            <person name="Pallen M.J."/>
        </authorList>
    </citation>
    <scope>NUCLEOTIDE SEQUENCE</scope>
    <source>
        <strain evidence="12">Gambia11-129</strain>
    </source>
</reference>
<dbReference type="GO" id="GO:0017111">
    <property type="term" value="F:ribonucleoside triphosphate phosphatase activity"/>
    <property type="evidence" value="ECO:0007669"/>
    <property type="project" value="InterPro"/>
</dbReference>
<keyword evidence="6 10" id="KW-0460">Magnesium</keyword>
<gene>
    <name evidence="12" type="primary">rdgB</name>
    <name evidence="12" type="ORF">IAB12_03930</name>
</gene>
<dbReference type="GO" id="GO:0036222">
    <property type="term" value="F:XTP diphosphatase activity"/>
    <property type="evidence" value="ECO:0007669"/>
    <property type="project" value="UniProtKB-UniRule"/>
</dbReference>
<evidence type="ECO:0000256" key="9">
    <source>
        <dbReference type="ARBA" id="ARBA00052017"/>
    </source>
</evidence>
<name>A0A9D1TNZ5_9SPIO</name>
<comment type="subunit">
    <text evidence="2 10">Homodimer.</text>
</comment>
<evidence type="ECO:0000256" key="5">
    <source>
        <dbReference type="ARBA" id="ARBA00022801"/>
    </source>
</evidence>
<dbReference type="SUPFAM" id="SSF52972">
    <property type="entry name" value="ITPase-like"/>
    <property type="match status" value="1"/>
</dbReference>
<sequence length="196" mass="22105">MEIFFASSNEHKKKEMQALFPSVNIILPKEIGIDFDPVEDGSSFIENALIKAQALFDIVKLPVLSDDSGLCVKALGWKPGIHTARYGEKEMGRKLTDREKYEYLLSNMKEINDREAYFVSALVLICSPWEKYVVQESCKGEIARKAEGANGFGYDPVFFNSEAGMISALLSEEDKNRFSHRGKAARKMNLIIEEVL</sequence>
<dbReference type="EC" id="3.6.1.66" evidence="10"/>
<comment type="catalytic activity">
    <reaction evidence="10">
        <text>ITP + H2O = IMP + diphosphate + H(+)</text>
        <dbReference type="Rhea" id="RHEA:29399"/>
        <dbReference type="ChEBI" id="CHEBI:15377"/>
        <dbReference type="ChEBI" id="CHEBI:15378"/>
        <dbReference type="ChEBI" id="CHEBI:33019"/>
        <dbReference type="ChEBI" id="CHEBI:58053"/>
        <dbReference type="ChEBI" id="CHEBI:61402"/>
        <dbReference type="EC" id="3.6.1.66"/>
    </reaction>
</comment>
<protein>
    <recommendedName>
        <fullName evidence="10">dITP/XTP pyrophosphatase</fullName>
        <ecNumber evidence="10">3.6.1.66</ecNumber>
    </recommendedName>
    <alternativeName>
        <fullName evidence="10">Non-canonical purine NTP pyrophosphatase</fullName>
    </alternativeName>
    <alternativeName>
        <fullName evidence="10">Non-standard purine NTP pyrophosphatase</fullName>
    </alternativeName>
    <alternativeName>
        <fullName evidence="10">Nucleoside-triphosphate diphosphatase</fullName>
    </alternativeName>
    <alternativeName>
        <fullName evidence="10">Nucleoside-triphosphate pyrophosphatase</fullName>
        <shortName evidence="10">NTPase</shortName>
    </alternativeName>
</protein>
<dbReference type="GO" id="GO:0000166">
    <property type="term" value="F:nucleotide binding"/>
    <property type="evidence" value="ECO:0007669"/>
    <property type="project" value="UniProtKB-KW"/>
</dbReference>
<reference evidence="12" key="2">
    <citation type="submission" date="2021-04" db="EMBL/GenBank/DDBJ databases">
        <authorList>
            <person name="Gilroy R."/>
        </authorList>
    </citation>
    <scope>NUCLEOTIDE SEQUENCE</scope>
    <source>
        <strain evidence="12">Gambia11-129</strain>
    </source>
</reference>
<dbReference type="InterPro" id="IPR029001">
    <property type="entry name" value="ITPase-like_fam"/>
</dbReference>
<evidence type="ECO:0000256" key="1">
    <source>
        <dbReference type="ARBA" id="ARBA00008023"/>
    </source>
</evidence>
<dbReference type="AlphaFoldDB" id="A0A9D1TNZ5"/>
<dbReference type="NCBIfam" id="TIGR00042">
    <property type="entry name" value="RdgB/HAM1 family non-canonical purine NTP pyrophosphatase"/>
    <property type="match status" value="1"/>
</dbReference>
<keyword evidence="5 10" id="KW-0378">Hydrolase</keyword>
<dbReference type="CDD" id="cd00515">
    <property type="entry name" value="HAM1"/>
    <property type="match status" value="1"/>
</dbReference>
<comment type="caution">
    <text evidence="10">Lacks conserved residue(s) required for the propagation of feature annotation.</text>
</comment>
<feature type="binding site" evidence="10">
    <location>
        <begin position="7"/>
        <end position="12"/>
    </location>
    <ligand>
        <name>substrate</name>
    </ligand>
</feature>
<dbReference type="InterPro" id="IPR020922">
    <property type="entry name" value="dITP/XTP_pyrophosphatase"/>
</dbReference>
<dbReference type="GO" id="GO:0005829">
    <property type="term" value="C:cytosol"/>
    <property type="evidence" value="ECO:0007669"/>
    <property type="project" value="TreeGrafter"/>
</dbReference>
<feature type="binding site" evidence="10">
    <location>
        <position position="67"/>
    </location>
    <ligand>
        <name>Mg(2+)</name>
        <dbReference type="ChEBI" id="CHEBI:18420"/>
    </ligand>
</feature>
<evidence type="ECO:0000256" key="7">
    <source>
        <dbReference type="ARBA" id="ARBA00023080"/>
    </source>
</evidence>
<evidence type="ECO:0000256" key="10">
    <source>
        <dbReference type="HAMAP-Rule" id="MF_01405"/>
    </source>
</evidence>
<dbReference type="Pfam" id="PF01725">
    <property type="entry name" value="Ham1p_like"/>
    <property type="match status" value="1"/>
</dbReference>
<comment type="cofactor">
    <cofactor evidence="10">
        <name>Mg(2+)</name>
        <dbReference type="ChEBI" id="CHEBI:18420"/>
    </cofactor>
    <text evidence="10">Binds 1 Mg(2+) ion per subunit.</text>
</comment>
<proteinExistence type="inferred from homology"/>
<dbReference type="Gene3D" id="3.90.950.10">
    <property type="match status" value="1"/>
</dbReference>
<evidence type="ECO:0000313" key="12">
    <source>
        <dbReference type="EMBL" id="HIV98910.1"/>
    </source>
</evidence>
<feature type="binding site" evidence="10">
    <location>
        <begin position="152"/>
        <end position="155"/>
    </location>
    <ligand>
        <name>substrate</name>
    </ligand>
</feature>
<feature type="binding site" evidence="10">
    <location>
        <position position="68"/>
    </location>
    <ligand>
        <name>substrate</name>
    </ligand>
</feature>
<dbReference type="GO" id="GO:0009146">
    <property type="term" value="P:purine nucleoside triphosphate catabolic process"/>
    <property type="evidence" value="ECO:0007669"/>
    <property type="project" value="UniProtKB-UniRule"/>
</dbReference>
<evidence type="ECO:0000256" key="6">
    <source>
        <dbReference type="ARBA" id="ARBA00022842"/>
    </source>
</evidence>
<keyword evidence="3 10" id="KW-0479">Metal-binding</keyword>
<dbReference type="FunFam" id="3.90.950.10:FF:000001">
    <property type="entry name" value="dITP/XTP pyrophosphatase"/>
    <property type="match status" value="1"/>
</dbReference>
<dbReference type="Proteomes" id="UP000823936">
    <property type="component" value="Unassembled WGS sequence"/>
</dbReference>
<evidence type="ECO:0000313" key="13">
    <source>
        <dbReference type="Proteomes" id="UP000823936"/>
    </source>
</evidence>
<comment type="caution">
    <text evidence="12">The sequence shown here is derived from an EMBL/GenBank/DDBJ whole genome shotgun (WGS) entry which is preliminary data.</text>
</comment>
<feature type="active site" description="Proton acceptor" evidence="10">
    <location>
        <position position="67"/>
    </location>
</feature>
<organism evidence="12 13">
    <name type="scientific">Candidatus Ornithospirochaeta avicola</name>
    <dbReference type="NCBI Taxonomy" id="2840896"/>
    <lineage>
        <taxon>Bacteria</taxon>
        <taxon>Pseudomonadati</taxon>
        <taxon>Spirochaetota</taxon>
        <taxon>Spirochaetia</taxon>
        <taxon>Spirochaetales</taxon>
        <taxon>Spirochaetaceae</taxon>
        <taxon>Spirochaetaceae incertae sedis</taxon>
        <taxon>Candidatus Ornithospirochaeta</taxon>
    </lineage>
</organism>
<comment type="function">
    <text evidence="10">Pyrophosphatase that catalyzes the hydrolysis of nucleoside triphosphates to their monophosphate derivatives, with a high preference for the non-canonical purine nucleotides XTP (xanthosine triphosphate), dITP (deoxyinosine triphosphate) and ITP. Seems to function as a house-cleaning enzyme that removes non-canonical purine nucleotides from the nucleotide pool, thus preventing their incorporation into DNA/RNA and avoiding chromosomal lesions.</text>
</comment>
<dbReference type="HAMAP" id="MF_01405">
    <property type="entry name" value="Non_canon_purine_NTPase"/>
    <property type="match status" value="1"/>
</dbReference>
<dbReference type="PANTHER" id="PTHR11067">
    <property type="entry name" value="INOSINE TRIPHOSPHATE PYROPHOSPHATASE/HAM1 PROTEIN"/>
    <property type="match status" value="1"/>
</dbReference>
<keyword evidence="4 10" id="KW-0547">Nucleotide-binding</keyword>
<dbReference type="GO" id="GO:0035870">
    <property type="term" value="F:dITP diphosphatase activity"/>
    <property type="evidence" value="ECO:0007669"/>
    <property type="project" value="UniProtKB-UniRule"/>
</dbReference>
<feature type="binding site" evidence="10">
    <location>
        <begin position="180"/>
        <end position="181"/>
    </location>
    <ligand>
        <name>substrate</name>
    </ligand>
</feature>
<dbReference type="EMBL" id="DXHU01000016">
    <property type="protein sequence ID" value="HIV98910.1"/>
    <property type="molecule type" value="Genomic_DNA"/>
</dbReference>